<dbReference type="Proteomes" id="UP001292094">
    <property type="component" value="Unassembled WGS sequence"/>
</dbReference>
<reference evidence="1" key="1">
    <citation type="submission" date="2023-11" db="EMBL/GenBank/DDBJ databases">
        <title>Genome assemblies of two species of porcelain crab, Petrolisthes cinctipes and Petrolisthes manimaculis (Anomura: Porcellanidae).</title>
        <authorList>
            <person name="Angst P."/>
        </authorList>
    </citation>
    <scope>NUCLEOTIDE SEQUENCE</scope>
    <source>
        <strain evidence="1">PB745_02</strain>
        <tissue evidence="1">Gill</tissue>
    </source>
</reference>
<comment type="caution">
    <text evidence="1">The sequence shown here is derived from an EMBL/GenBank/DDBJ whole genome shotgun (WGS) entry which is preliminary data.</text>
</comment>
<dbReference type="EMBL" id="JAWZYT010001378">
    <property type="protein sequence ID" value="KAK4312796.1"/>
    <property type="molecule type" value="Genomic_DNA"/>
</dbReference>
<dbReference type="AlphaFoldDB" id="A0AAE1PQA7"/>
<accession>A0AAE1PQA7</accession>
<proteinExistence type="predicted"/>
<name>A0AAE1PQA7_9EUCA</name>
<evidence type="ECO:0000313" key="1">
    <source>
        <dbReference type="EMBL" id="KAK4312796.1"/>
    </source>
</evidence>
<protein>
    <submittedName>
        <fullName evidence="1">Uncharacterized protein</fullName>
    </submittedName>
</protein>
<sequence>MPIKANQGKEDHSLQAQGAYGVRLLEAERAAKQDLLHLLTNTPTSYHFSALLLHLIHPLPYPRTGSQDASLFGPTPNYPRVGCKCGSDQLYLCHEYSHQCVRFTLPVLPPACHMG</sequence>
<gene>
    <name evidence="1" type="ORF">Pmani_015808</name>
</gene>
<keyword evidence="2" id="KW-1185">Reference proteome</keyword>
<organism evidence="1 2">
    <name type="scientific">Petrolisthes manimaculis</name>
    <dbReference type="NCBI Taxonomy" id="1843537"/>
    <lineage>
        <taxon>Eukaryota</taxon>
        <taxon>Metazoa</taxon>
        <taxon>Ecdysozoa</taxon>
        <taxon>Arthropoda</taxon>
        <taxon>Crustacea</taxon>
        <taxon>Multicrustacea</taxon>
        <taxon>Malacostraca</taxon>
        <taxon>Eumalacostraca</taxon>
        <taxon>Eucarida</taxon>
        <taxon>Decapoda</taxon>
        <taxon>Pleocyemata</taxon>
        <taxon>Anomura</taxon>
        <taxon>Galatheoidea</taxon>
        <taxon>Porcellanidae</taxon>
        <taxon>Petrolisthes</taxon>
    </lineage>
</organism>
<evidence type="ECO:0000313" key="2">
    <source>
        <dbReference type="Proteomes" id="UP001292094"/>
    </source>
</evidence>